<dbReference type="OrthoDB" id="10669679at2759"/>
<dbReference type="Proteomes" id="UP000518266">
    <property type="component" value="Unassembled WGS sequence"/>
</dbReference>
<dbReference type="EMBL" id="JAAKFY010000022">
    <property type="protein sequence ID" value="KAF3838358.1"/>
    <property type="molecule type" value="Genomic_DNA"/>
</dbReference>
<evidence type="ECO:0000313" key="1">
    <source>
        <dbReference type="EMBL" id="KAF3838358.1"/>
    </source>
</evidence>
<dbReference type="AlphaFoldDB" id="A0A7J5XQM9"/>
<comment type="caution">
    <text evidence="1">The sequence shown here is derived from an EMBL/GenBank/DDBJ whole genome shotgun (WGS) entry which is preliminary data.</text>
</comment>
<organism evidence="1 2">
    <name type="scientific">Dissostichus mawsoni</name>
    <name type="common">Antarctic cod</name>
    <dbReference type="NCBI Taxonomy" id="36200"/>
    <lineage>
        <taxon>Eukaryota</taxon>
        <taxon>Metazoa</taxon>
        <taxon>Chordata</taxon>
        <taxon>Craniata</taxon>
        <taxon>Vertebrata</taxon>
        <taxon>Euteleostomi</taxon>
        <taxon>Actinopterygii</taxon>
        <taxon>Neopterygii</taxon>
        <taxon>Teleostei</taxon>
        <taxon>Neoteleostei</taxon>
        <taxon>Acanthomorphata</taxon>
        <taxon>Eupercaria</taxon>
        <taxon>Perciformes</taxon>
        <taxon>Notothenioidei</taxon>
        <taxon>Nototheniidae</taxon>
        <taxon>Dissostichus</taxon>
    </lineage>
</organism>
<protein>
    <submittedName>
        <fullName evidence="1">Uncharacterized protein</fullName>
    </submittedName>
</protein>
<keyword evidence="2" id="KW-1185">Reference proteome</keyword>
<sequence>MEGQPTAPFSSLYPSPPSQPHPHYSMLFSTQHNVQSRPFPGSILSRGQSGGWGQCLRLEFWYEMKLSVSFKCSEEIQSGCKGFCFHPERVHFSSAFLVYFAMVSDEIALVVLSSLVLSDGYNGGRARDDEGFWGNIARFQVLRGSTRTAGGAIAKVPAVAVDASTHWGETSPLQHLKETEMEDGACRLYVLSQGIKSMAEWRRVTSHGHIVVWLPSATSTTTTTSTTSTCSSSSSPTTTCCGATLWNTFLGYTTWGAGARLGAVRMATHNGQHKDGDQEHKSCCTKSNDEVEGDVGKHQGAVRSDDTLRVRVNFGGSSITCTWMVAVEESGGKPLSCTRTVKMKEVELSSMTRLVVRISPVYSCTLNRSSVSVERLPLEGLNRVQSEVVVWAEAVLLHRVGNIICILSSLYVKARTGLRGRQQEEAEVEETVLSAPPSRRAEKEGELSRAELIPRSVLKLPAAAAATIKLMRLSRKITDTDTMAISRYRFKSEKLSSFVGTCLN</sequence>
<accession>A0A7J5XQM9</accession>
<reference evidence="1 2" key="1">
    <citation type="submission" date="2020-03" db="EMBL/GenBank/DDBJ databases">
        <title>Dissostichus mawsoni Genome sequencing and assembly.</title>
        <authorList>
            <person name="Park H."/>
        </authorList>
    </citation>
    <scope>NUCLEOTIDE SEQUENCE [LARGE SCALE GENOMIC DNA]</scope>
    <source>
        <strain evidence="1">DM0001</strain>
        <tissue evidence="1">Muscle</tissue>
    </source>
</reference>
<proteinExistence type="predicted"/>
<name>A0A7J5XQM9_DISMA</name>
<evidence type="ECO:0000313" key="2">
    <source>
        <dbReference type="Proteomes" id="UP000518266"/>
    </source>
</evidence>
<gene>
    <name evidence="1" type="ORF">F7725_010126</name>
</gene>